<feature type="compositionally biased region" description="Low complexity" evidence="1">
    <location>
        <begin position="1"/>
        <end position="12"/>
    </location>
</feature>
<evidence type="ECO:0000256" key="1">
    <source>
        <dbReference type="SAM" id="MobiDB-lite"/>
    </source>
</evidence>
<feature type="compositionally biased region" description="Polar residues" evidence="1">
    <location>
        <begin position="13"/>
        <end position="29"/>
    </location>
</feature>
<dbReference type="RefSeq" id="XP_038864014.1">
    <property type="nucleotide sequence ID" value="XM_039008086.1"/>
</dbReference>
<organism evidence="2 3">
    <name type="scientific">Salvelinus namaycush</name>
    <name type="common">Lake trout</name>
    <name type="synonym">Salmo namaycush</name>
    <dbReference type="NCBI Taxonomy" id="8040"/>
    <lineage>
        <taxon>Eukaryota</taxon>
        <taxon>Metazoa</taxon>
        <taxon>Chordata</taxon>
        <taxon>Craniata</taxon>
        <taxon>Vertebrata</taxon>
        <taxon>Euteleostomi</taxon>
        <taxon>Actinopterygii</taxon>
        <taxon>Neopterygii</taxon>
        <taxon>Teleostei</taxon>
        <taxon>Protacanthopterygii</taxon>
        <taxon>Salmoniformes</taxon>
        <taxon>Salmonidae</taxon>
        <taxon>Salmoninae</taxon>
        <taxon>Salvelinus</taxon>
    </lineage>
</organism>
<feature type="region of interest" description="Disordered" evidence="1">
    <location>
        <begin position="1"/>
        <end position="130"/>
    </location>
</feature>
<evidence type="ECO:0000313" key="2">
    <source>
        <dbReference type="Proteomes" id="UP000808372"/>
    </source>
</evidence>
<sequence length="130" mass="13955">MADTAVDTTTTTEISAKHTNGAETKTNGADDSEETPVGEKEEEDGEGLDAAKDAEEVAGEEVDHPVKCPADEGVDHPVKRPADEEVDHPVKLPADEVDHPVKRPADEEDQVETKKQKTENGESKEAEVKA</sequence>
<dbReference type="AlphaFoldDB" id="A0A8U1C7U4"/>
<dbReference type="GeneID" id="120059206"/>
<proteinExistence type="predicted"/>
<gene>
    <name evidence="3" type="primary">LOC120059206</name>
</gene>
<protein>
    <submittedName>
        <fullName evidence="3">Prothymosin alpha-B-like isoform X2</fullName>
    </submittedName>
</protein>
<reference evidence="3" key="1">
    <citation type="submission" date="2025-08" db="UniProtKB">
        <authorList>
            <consortium name="RefSeq"/>
        </authorList>
    </citation>
    <scope>IDENTIFICATION</scope>
    <source>
        <tissue evidence="3">White muscle</tissue>
    </source>
</reference>
<name>A0A8U1C7U4_SALNM</name>
<evidence type="ECO:0000313" key="3">
    <source>
        <dbReference type="RefSeq" id="XP_038864014.1"/>
    </source>
</evidence>
<dbReference type="Proteomes" id="UP000808372">
    <property type="component" value="Chromosome 2"/>
</dbReference>
<feature type="compositionally biased region" description="Acidic residues" evidence="1">
    <location>
        <begin position="30"/>
        <end position="47"/>
    </location>
</feature>
<keyword evidence="2" id="KW-1185">Reference proteome</keyword>
<feature type="compositionally biased region" description="Basic and acidic residues" evidence="1">
    <location>
        <begin position="49"/>
        <end position="130"/>
    </location>
</feature>
<accession>A0A8U1C7U4</accession>